<dbReference type="RefSeq" id="WP_201683842.1">
    <property type="nucleotide sequence ID" value="NZ_JAEQNA010000003.1"/>
</dbReference>
<dbReference type="Proteomes" id="UP000613011">
    <property type="component" value="Unassembled WGS sequence"/>
</dbReference>
<reference evidence="2" key="1">
    <citation type="submission" date="2021-01" db="EMBL/GenBank/DDBJ databases">
        <title>Ramlibacter sp. strain AW1 16S ribosomal RNA gene Genome sequencing and assembly.</title>
        <authorList>
            <person name="Kang M."/>
        </authorList>
    </citation>
    <scope>NUCLEOTIDE SEQUENCE</scope>
    <source>
        <strain evidence="2">AW1</strain>
    </source>
</reference>
<proteinExistence type="predicted"/>
<evidence type="ECO:0000256" key="1">
    <source>
        <dbReference type="SAM" id="Phobius"/>
    </source>
</evidence>
<feature type="transmembrane region" description="Helical" evidence="1">
    <location>
        <begin position="12"/>
        <end position="34"/>
    </location>
</feature>
<protein>
    <submittedName>
        <fullName evidence="2">Uncharacterized protein</fullName>
    </submittedName>
</protein>
<evidence type="ECO:0000313" key="2">
    <source>
        <dbReference type="EMBL" id="MBL0420765.1"/>
    </source>
</evidence>
<dbReference type="AlphaFoldDB" id="A0A936ZTB0"/>
<keyword evidence="3" id="KW-1185">Reference proteome</keyword>
<name>A0A936ZTB0_9BURK</name>
<keyword evidence="1" id="KW-0472">Membrane</keyword>
<accession>A0A936ZTB0</accession>
<evidence type="ECO:0000313" key="3">
    <source>
        <dbReference type="Proteomes" id="UP000613011"/>
    </source>
</evidence>
<keyword evidence="1" id="KW-1133">Transmembrane helix</keyword>
<sequence>MSTATRSTSRTPAGWTVVGLALAALLGLAFYAVVSVQVLKAQSRQMDVQVRQTAFADCLQYVVGSTIASCGSRLGTQQAESPAAPPDLLVVSGR</sequence>
<keyword evidence="1" id="KW-0812">Transmembrane</keyword>
<dbReference type="EMBL" id="JAEQNA010000003">
    <property type="protein sequence ID" value="MBL0420765.1"/>
    <property type="molecule type" value="Genomic_DNA"/>
</dbReference>
<comment type="caution">
    <text evidence="2">The sequence shown here is derived from an EMBL/GenBank/DDBJ whole genome shotgun (WGS) entry which is preliminary data.</text>
</comment>
<organism evidence="2 3">
    <name type="scientific">Ramlibacter aurantiacus</name>
    <dbReference type="NCBI Taxonomy" id="2801330"/>
    <lineage>
        <taxon>Bacteria</taxon>
        <taxon>Pseudomonadati</taxon>
        <taxon>Pseudomonadota</taxon>
        <taxon>Betaproteobacteria</taxon>
        <taxon>Burkholderiales</taxon>
        <taxon>Comamonadaceae</taxon>
        <taxon>Ramlibacter</taxon>
    </lineage>
</organism>
<gene>
    <name evidence="2" type="ORF">JI739_10455</name>
</gene>